<evidence type="ECO:0008006" key="4">
    <source>
        <dbReference type="Google" id="ProtNLM"/>
    </source>
</evidence>
<dbReference type="EMBL" id="JACHIG010000005">
    <property type="protein sequence ID" value="MBB5033209.1"/>
    <property type="molecule type" value="Genomic_DNA"/>
</dbReference>
<comment type="caution">
    <text evidence="2">The sequence shown here is derived from an EMBL/GenBank/DDBJ whole genome shotgun (WGS) entry which is preliminary data.</text>
</comment>
<evidence type="ECO:0000256" key="1">
    <source>
        <dbReference type="SAM" id="MobiDB-lite"/>
    </source>
</evidence>
<name>A0A7W7YBN1_9BACT</name>
<evidence type="ECO:0000313" key="3">
    <source>
        <dbReference type="Proteomes" id="UP000590740"/>
    </source>
</evidence>
<keyword evidence="3" id="KW-1185">Reference proteome</keyword>
<reference evidence="2 3" key="1">
    <citation type="submission" date="2020-08" db="EMBL/GenBank/DDBJ databases">
        <title>Genomic Encyclopedia of Type Strains, Phase IV (KMG-IV): sequencing the most valuable type-strain genomes for metagenomic binning, comparative biology and taxonomic classification.</title>
        <authorList>
            <person name="Goeker M."/>
        </authorList>
    </citation>
    <scope>NUCLEOTIDE SEQUENCE [LARGE SCALE GENOMIC DNA]</scope>
    <source>
        <strain evidence="2 3">DSM 12252</strain>
    </source>
</reference>
<feature type="region of interest" description="Disordered" evidence="1">
    <location>
        <begin position="1"/>
        <end position="21"/>
    </location>
</feature>
<proteinExistence type="predicted"/>
<dbReference type="AlphaFoldDB" id="A0A7W7YBN1"/>
<sequence length="136" mass="15010">MAKHGQHQQQETSAGDSKPECGGRQAVVELCEVTSCGLVFWSRQRFEIGSELQVRVERSALTPAILAMTDTTSKWVMLKCLVAAGLPQRRADGSSGFKISLLVLQAHAEESQPAKTRSKMRWFRPRLGGHQSFGLN</sequence>
<protein>
    <recommendedName>
        <fullName evidence="4">PilZ domain-containing protein</fullName>
    </recommendedName>
</protein>
<accession>A0A7W7YBN1</accession>
<dbReference type="RefSeq" id="WP_184340121.1">
    <property type="nucleotide sequence ID" value="NZ_JACHIG010000005.1"/>
</dbReference>
<gene>
    <name evidence="2" type="ORF">HNQ65_002792</name>
</gene>
<evidence type="ECO:0000313" key="2">
    <source>
        <dbReference type="EMBL" id="MBB5033209.1"/>
    </source>
</evidence>
<dbReference type="Proteomes" id="UP000590740">
    <property type="component" value="Unassembled WGS sequence"/>
</dbReference>
<organism evidence="2 3">
    <name type="scientific">Prosthecobacter vanneervenii</name>
    <dbReference type="NCBI Taxonomy" id="48466"/>
    <lineage>
        <taxon>Bacteria</taxon>
        <taxon>Pseudomonadati</taxon>
        <taxon>Verrucomicrobiota</taxon>
        <taxon>Verrucomicrobiia</taxon>
        <taxon>Verrucomicrobiales</taxon>
        <taxon>Verrucomicrobiaceae</taxon>
        <taxon>Prosthecobacter</taxon>
    </lineage>
</organism>